<comment type="caution">
    <text evidence="2">The sequence shown here is derived from an EMBL/GenBank/DDBJ whole genome shotgun (WGS) entry which is preliminary data.</text>
</comment>
<reference evidence="2 3" key="1">
    <citation type="submission" date="2017-11" db="EMBL/GenBank/DDBJ databases">
        <title>De-novo sequencing of pomegranate (Punica granatum L.) genome.</title>
        <authorList>
            <person name="Akparov Z."/>
            <person name="Amiraslanov A."/>
            <person name="Hajiyeva S."/>
            <person name="Abbasov M."/>
            <person name="Kaur K."/>
            <person name="Hamwieh A."/>
            <person name="Solovyev V."/>
            <person name="Salamov A."/>
            <person name="Braich B."/>
            <person name="Kosarev P."/>
            <person name="Mahmoud A."/>
            <person name="Hajiyev E."/>
            <person name="Babayeva S."/>
            <person name="Izzatullayeva V."/>
            <person name="Mammadov A."/>
            <person name="Mammadov A."/>
            <person name="Sharifova S."/>
            <person name="Ojaghi J."/>
            <person name="Eynullazada K."/>
            <person name="Bayramov B."/>
            <person name="Abdulazimova A."/>
            <person name="Shahmuradov I."/>
        </authorList>
    </citation>
    <scope>NUCLEOTIDE SEQUENCE [LARGE SCALE GENOMIC DNA]</scope>
    <source>
        <strain evidence="3">cv. AG2017</strain>
        <tissue evidence="2">Leaf</tissue>
    </source>
</reference>
<dbReference type="STRING" id="22663.A0A2I0IQ06"/>
<name>A0A2I0IQ06_PUNGR</name>
<dbReference type="Gene3D" id="3.30.70.270">
    <property type="match status" value="1"/>
</dbReference>
<organism evidence="2 3">
    <name type="scientific">Punica granatum</name>
    <name type="common">Pomegranate</name>
    <dbReference type="NCBI Taxonomy" id="22663"/>
    <lineage>
        <taxon>Eukaryota</taxon>
        <taxon>Viridiplantae</taxon>
        <taxon>Streptophyta</taxon>
        <taxon>Embryophyta</taxon>
        <taxon>Tracheophyta</taxon>
        <taxon>Spermatophyta</taxon>
        <taxon>Magnoliopsida</taxon>
        <taxon>eudicotyledons</taxon>
        <taxon>Gunneridae</taxon>
        <taxon>Pentapetalae</taxon>
        <taxon>rosids</taxon>
        <taxon>malvids</taxon>
        <taxon>Myrtales</taxon>
        <taxon>Lythraceae</taxon>
        <taxon>Punica</taxon>
    </lineage>
</organism>
<protein>
    <recommendedName>
        <fullName evidence="4">Reverse transcriptase/retrotransposon-derived protein RNase H-like domain-containing protein</fullName>
    </recommendedName>
</protein>
<evidence type="ECO:0000313" key="2">
    <source>
        <dbReference type="EMBL" id="PKI46084.1"/>
    </source>
</evidence>
<keyword evidence="3" id="KW-1185">Reference proteome</keyword>
<sequence length="379" mass="42571">MVVKEETSDLVSEEESKASPEELEDSWETEDFYPPIKMMGRGDGVDSDDAKSEMADPPPAASPTAPTRGNLIFTLDDILYSKWPDRLQEFLAYLTTRALTVRDNHELMIDFVSRFTGTLWICWIELTDQDQVLFIVNEEVGPSSIAALEVLIYLDLSFSGSDSDTCYMGAENTEGINLVNSVPHIPVSVYISKYAKPTRVIAFPDIGAAQTIMNPEVLPKECWKSHTKHFSTASSEVFSTHLISQPLKIQFLPGCYLITRILGLALSRKDIVVSWDIITKVNYLRDFLPKIAMLTRPLEKMLKKDAPSWGSSQTKAIKELKAQLLSMLPLQISSTGKRILQTDASDRYWGVVLLEELNGKHHICGNRSGRFKQKQLPHS</sequence>
<evidence type="ECO:0008006" key="4">
    <source>
        <dbReference type="Google" id="ProtNLM"/>
    </source>
</evidence>
<feature type="compositionally biased region" description="Acidic residues" evidence="1">
    <location>
        <begin position="21"/>
        <end position="31"/>
    </location>
</feature>
<dbReference type="AlphaFoldDB" id="A0A2I0IQ06"/>
<dbReference type="InterPro" id="IPR043128">
    <property type="entry name" value="Rev_trsase/Diguanyl_cyclase"/>
</dbReference>
<dbReference type="SUPFAM" id="SSF56672">
    <property type="entry name" value="DNA/RNA polymerases"/>
    <property type="match status" value="1"/>
</dbReference>
<evidence type="ECO:0000256" key="1">
    <source>
        <dbReference type="SAM" id="MobiDB-lite"/>
    </source>
</evidence>
<feature type="region of interest" description="Disordered" evidence="1">
    <location>
        <begin position="1"/>
        <end position="68"/>
    </location>
</feature>
<dbReference type="InterPro" id="IPR043502">
    <property type="entry name" value="DNA/RNA_pol_sf"/>
</dbReference>
<dbReference type="Proteomes" id="UP000233551">
    <property type="component" value="Unassembled WGS sequence"/>
</dbReference>
<gene>
    <name evidence="2" type="ORF">CRG98_033539</name>
</gene>
<accession>A0A2I0IQ06</accession>
<evidence type="ECO:0000313" key="3">
    <source>
        <dbReference type="Proteomes" id="UP000233551"/>
    </source>
</evidence>
<dbReference type="EMBL" id="PGOL01002674">
    <property type="protein sequence ID" value="PKI46084.1"/>
    <property type="molecule type" value="Genomic_DNA"/>
</dbReference>
<proteinExistence type="predicted"/>